<feature type="domain" description="AB hydrolase-1" evidence="4">
    <location>
        <begin position="50"/>
        <end position="297"/>
    </location>
</feature>
<dbReference type="RefSeq" id="WP_322534297.1">
    <property type="nucleotide sequence ID" value="NZ_CP140152.1"/>
</dbReference>
<dbReference type="InterPro" id="IPR050266">
    <property type="entry name" value="AB_hydrolase_sf"/>
</dbReference>
<feature type="chain" id="PRO_5045112680" evidence="3">
    <location>
        <begin position="21"/>
        <end position="318"/>
    </location>
</feature>
<dbReference type="InterPro" id="IPR000073">
    <property type="entry name" value="AB_hydrolase_1"/>
</dbReference>
<accession>A0ABZ0Y0X8</accession>
<dbReference type="PANTHER" id="PTHR43798:SF33">
    <property type="entry name" value="HYDROLASE, PUTATIVE (AFU_ORTHOLOGUE AFUA_2G14860)-RELATED"/>
    <property type="match status" value="1"/>
</dbReference>
<comment type="similarity">
    <text evidence="1">Belongs to the peptidase S33 family.</text>
</comment>
<organism evidence="5 6">
    <name type="scientific">Duganella zoogloeoides</name>
    <dbReference type="NCBI Taxonomy" id="75659"/>
    <lineage>
        <taxon>Bacteria</taxon>
        <taxon>Pseudomonadati</taxon>
        <taxon>Pseudomonadota</taxon>
        <taxon>Betaproteobacteria</taxon>
        <taxon>Burkholderiales</taxon>
        <taxon>Oxalobacteraceae</taxon>
        <taxon>Telluria group</taxon>
        <taxon>Duganella</taxon>
    </lineage>
</organism>
<evidence type="ECO:0000313" key="5">
    <source>
        <dbReference type="EMBL" id="WQH05062.1"/>
    </source>
</evidence>
<dbReference type="SUPFAM" id="SSF53474">
    <property type="entry name" value="alpha/beta-Hydrolases"/>
    <property type="match status" value="1"/>
</dbReference>
<keyword evidence="6" id="KW-1185">Reference proteome</keyword>
<protein>
    <submittedName>
        <fullName evidence="5">Alpha/beta hydrolase</fullName>
    </submittedName>
</protein>
<evidence type="ECO:0000256" key="1">
    <source>
        <dbReference type="ARBA" id="ARBA00010088"/>
    </source>
</evidence>
<dbReference type="Gene3D" id="3.40.50.1820">
    <property type="entry name" value="alpha/beta hydrolase"/>
    <property type="match status" value="1"/>
</dbReference>
<keyword evidence="2 5" id="KW-0378">Hydrolase</keyword>
<gene>
    <name evidence="5" type="ORF">SR858_01575</name>
</gene>
<keyword evidence="3" id="KW-0732">Signal</keyword>
<evidence type="ECO:0000313" key="6">
    <source>
        <dbReference type="Proteomes" id="UP001326110"/>
    </source>
</evidence>
<proteinExistence type="inferred from homology"/>
<dbReference type="InterPro" id="IPR002410">
    <property type="entry name" value="Peptidase_S33"/>
</dbReference>
<name>A0ABZ0Y0X8_9BURK</name>
<dbReference type="GO" id="GO:0016787">
    <property type="term" value="F:hydrolase activity"/>
    <property type="evidence" value="ECO:0007669"/>
    <property type="project" value="UniProtKB-KW"/>
</dbReference>
<dbReference type="InterPro" id="IPR029058">
    <property type="entry name" value="AB_hydrolase_fold"/>
</dbReference>
<evidence type="ECO:0000256" key="2">
    <source>
        <dbReference type="ARBA" id="ARBA00022801"/>
    </source>
</evidence>
<reference evidence="5 6" key="1">
    <citation type="submission" date="2023-11" db="EMBL/GenBank/DDBJ databases">
        <title>MicrobeMod: A computational toolkit for identifying prokaryotic methylation and restriction-modification with nanopore sequencing.</title>
        <authorList>
            <person name="Crits-Christoph A."/>
            <person name="Kang S.C."/>
            <person name="Lee H."/>
            <person name="Ostrov N."/>
        </authorList>
    </citation>
    <scope>NUCLEOTIDE SEQUENCE [LARGE SCALE GENOMIC DNA]</scope>
    <source>
        <strain evidence="5 6">ATCC 25935</strain>
    </source>
</reference>
<evidence type="ECO:0000256" key="3">
    <source>
        <dbReference type="SAM" id="SignalP"/>
    </source>
</evidence>
<dbReference type="PANTHER" id="PTHR43798">
    <property type="entry name" value="MONOACYLGLYCEROL LIPASE"/>
    <property type="match status" value="1"/>
</dbReference>
<dbReference type="Pfam" id="PF00561">
    <property type="entry name" value="Abhydrolase_1"/>
    <property type="match status" value="1"/>
</dbReference>
<evidence type="ECO:0000259" key="4">
    <source>
        <dbReference type="Pfam" id="PF00561"/>
    </source>
</evidence>
<dbReference type="EMBL" id="CP140152">
    <property type="protein sequence ID" value="WQH05062.1"/>
    <property type="molecule type" value="Genomic_DNA"/>
</dbReference>
<dbReference type="PRINTS" id="PR00793">
    <property type="entry name" value="PROAMNOPTASE"/>
</dbReference>
<feature type="signal peptide" evidence="3">
    <location>
        <begin position="1"/>
        <end position="20"/>
    </location>
</feature>
<sequence>MLKKSLLMFLLALTSAVCLAQETAMDVLLMPDIGGIKQAIEIKTDDASKPVLLFLSGGPGSSMMNNAARYTTVLKTRFTIVQWDQRDAGKTLKLNPSPNPPTLAQMTDDTRQVVEFVRKTLRQEKIYLLGSSWGNVLGFDMVKNHPDWLHAYFAVNPVVSQMDSENELLQTLKAQLKDNADASDELAKVNPPFNTAQDMFYLRKWLFYKEGKTFVFDPEFKAFFGEWSKTWSSVWTDVMRIDLRKSLATVQCPVYFFVGKNDIQTSTGVAIEYFEKLHAPRKQLFLFENSGHQIHQEEAEKFQQMIIGILDANSARQP</sequence>
<dbReference type="Proteomes" id="UP001326110">
    <property type="component" value="Chromosome"/>
</dbReference>